<dbReference type="GO" id="GO:0000796">
    <property type="term" value="C:condensin complex"/>
    <property type="evidence" value="ECO:0007669"/>
    <property type="project" value="TreeGrafter"/>
</dbReference>
<evidence type="ECO:0000256" key="1">
    <source>
        <dbReference type="SAM" id="Coils"/>
    </source>
</evidence>
<keyword evidence="1" id="KW-0175">Coiled coil</keyword>
<reference evidence="3" key="1">
    <citation type="submission" date="2015-03" db="EMBL/GenBank/DDBJ databases">
        <title>Wuchereria bancrofti Genome Sequencing Papua New Guinea Strain.</title>
        <authorList>
            <person name="Small S.T."/>
            <person name="Serre D."/>
            <person name="Zimmerman P.A."/>
        </authorList>
    </citation>
    <scope>NUCLEOTIDE SEQUENCE [LARGE SCALE GENOMIC DNA]</scope>
    <source>
        <strain evidence="3">pt0022</strain>
    </source>
</reference>
<sequence length="1030" mass="116871">MFSRRHLKIPEQKRQQKRRHHQQQRQERQQRQEQKQQRQERQQQKQRLQYQPERCQFQHLKQLKTVTTKKDKINISSGRISERLIIRTTTPTGQRLRYVVTRPFLSAEPPHSTSTNFNKNCSTAANILTHRKPYQLSSSINDNSYNFFNQNNYKLFTETLSPKNINANNDKSKSDVELINSNYHNQSTDKNSNKNITFCSFARQFREMQSMNYDDCLKKPKLISQSHSTTILPQISSINSEITTTNCLNNIDKSSLPIIDKTRQKVRKCGVFYEQKQSLSPLLINDKVRFRRRESENNNKELKSGMPSRCLSTPQSLNQSIPSTYESNQFTATRSTSYIDGLPEPALSSGSRTAIVGPNTIHRSREGSEYDYGITDERGDIRAYYSSDITRTYTSPSTPLSRYDCGDPPPYYCHRRNTQPEDGLLYPLSSTPLSRSPRCEFSTVDGSMLPRTNRPRELRITPSSSLVMRATDNSGNGSNTAASKQTATIYSTSFCSHGASGNTTPASSGASTSVVVDEIIPMNSTTNSRKMMVAPQPQNSYHRERSDSSYKSSLHTQQRRQNGGALIPAYHISSFADNWRSRDRDNSSGDQQITGKYFNFDDRRTKNNDMRVAVLEQRVRELEAAVIPGQAPSTSLSATSFIIPVVGSRNSSRILRSASGQFVVSAATTPVTQQLMAQEVVDKEIEVERLQSQLRKCYSRMELRQVQYDEEVNVFRRESEEAKLQLTKVKARLAELEKECVAYREKAMAIDANRNSAVASSLEKISAQEREIAMLRSDLERHMQLVKNLERIKKEYEFLELQNEALNAKLDSKEATIRDLEDSIHAMKMDASRKMESGSVTPKADAFSVFDVEPTKFLGGSKESNTWGTKSDRFSHSSSSVAALIDGLESSKRMDNSSSVILSDSENDDKLQLSASTSKLLRIQLNKILECRLLAKCLKDVAAKAISGDAPSVNRLLGCRSDSMSESESEPILNDANVMSSNCAERHIRKITDDLERIEKDLNSLRECFVEYYQKKIADELKEDESCRIQ</sequence>
<dbReference type="GO" id="GO:0003682">
    <property type="term" value="F:chromatin binding"/>
    <property type="evidence" value="ECO:0007669"/>
    <property type="project" value="TreeGrafter"/>
</dbReference>
<dbReference type="PANTHER" id="PTHR43941:SF1">
    <property type="entry name" value="STRUCTURAL MAINTENANCE OF CHROMOSOMES PROTEIN 2"/>
    <property type="match status" value="1"/>
</dbReference>
<evidence type="ECO:0000313" key="4">
    <source>
        <dbReference type="WBParaSite" id="mrna-Wban_05905"/>
    </source>
</evidence>
<dbReference type="GO" id="GO:0007076">
    <property type="term" value="P:mitotic chromosome condensation"/>
    <property type="evidence" value="ECO:0007669"/>
    <property type="project" value="TreeGrafter"/>
</dbReference>
<feature type="region of interest" description="Disordered" evidence="2">
    <location>
        <begin position="1"/>
        <end position="53"/>
    </location>
</feature>
<feature type="compositionally biased region" description="Polar residues" evidence="2">
    <location>
        <begin position="310"/>
        <end position="322"/>
    </location>
</feature>
<feature type="compositionally biased region" description="Polar residues" evidence="2">
    <location>
        <begin position="549"/>
        <end position="560"/>
    </location>
</feature>
<dbReference type="Proteomes" id="UP000093561">
    <property type="component" value="Unassembled WGS sequence"/>
</dbReference>
<evidence type="ECO:0000256" key="2">
    <source>
        <dbReference type="SAM" id="MobiDB-lite"/>
    </source>
</evidence>
<feature type="region of interest" description="Disordered" evidence="2">
    <location>
        <begin position="525"/>
        <end position="560"/>
    </location>
</feature>
<feature type="region of interest" description="Disordered" evidence="2">
    <location>
        <begin position="341"/>
        <end position="368"/>
    </location>
</feature>
<dbReference type="AlphaFoldDB" id="A0AAF5RVP5"/>
<feature type="coiled-coil region" evidence="1">
    <location>
        <begin position="981"/>
        <end position="1008"/>
    </location>
</feature>
<accession>A0AAF5RVP5</accession>
<proteinExistence type="predicted"/>
<organism evidence="3 4">
    <name type="scientific">Wuchereria bancrofti</name>
    <dbReference type="NCBI Taxonomy" id="6293"/>
    <lineage>
        <taxon>Eukaryota</taxon>
        <taxon>Metazoa</taxon>
        <taxon>Ecdysozoa</taxon>
        <taxon>Nematoda</taxon>
        <taxon>Chromadorea</taxon>
        <taxon>Rhabditida</taxon>
        <taxon>Spirurina</taxon>
        <taxon>Spiruromorpha</taxon>
        <taxon>Filarioidea</taxon>
        <taxon>Onchocercidae</taxon>
        <taxon>Wuchereria</taxon>
    </lineage>
</organism>
<dbReference type="GO" id="GO:0000785">
    <property type="term" value="C:chromatin"/>
    <property type="evidence" value="ECO:0007669"/>
    <property type="project" value="TreeGrafter"/>
</dbReference>
<feature type="coiled-coil region" evidence="1">
    <location>
        <begin position="719"/>
        <end position="830"/>
    </location>
</feature>
<reference evidence="3" key="2">
    <citation type="journal article" date="2016" name="Mol. Ecol.">
        <title>Population genomics of the filarial nematode parasite Wuchereria bancrofti from mosquitoes.</title>
        <authorList>
            <person name="Small S.T."/>
            <person name="Reimer L.J."/>
            <person name="Tisch D.J."/>
            <person name="King C.L."/>
            <person name="Christensen B.M."/>
            <person name="Siba P.M."/>
            <person name="Kazura J.W."/>
            <person name="Serre D."/>
            <person name="Zimmerman P.A."/>
        </authorList>
    </citation>
    <scope>NUCLEOTIDE SEQUENCE</scope>
    <source>
        <strain evidence="3">pt0022</strain>
    </source>
</reference>
<name>A0AAF5RVP5_WUCBA</name>
<reference evidence="4" key="3">
    <citation type="submission" date="2024-02" db="UniProtKB">
        <authorList>
            <consortium name="WormBaseParasite"/>
        </authorList>
    </citation>
    <scope>IDENTIFICATION</scope>
    <source>
        <strain evidence="4">pt0022</strain>
    </source>
</reference>
<protein>
    <submittedName>
        <fullName evidence="4">Uncharacterized protein</fullName>
    </submittedName>
</protein>
<dbReference type="GO" id="GO:0000793">
    <property type="term" value="C:condensed chromosome"/>
    <property type="evidence" value="ECO:0007669"/>
    <property type="project" value="TreeGrafter"/>
</dbReference>
<feature type="compositionally biased region" description="Basic and acidic residues" evidence="2">
    <location>
        <begin position="24"/>
        <end position="43"/>
    </location>
</feature>
<evidence type="ECO:0000313" key="3">
    <source>
        <dbReference type="Proteomes" id="UP000093561"/>
    </source>
</evidence>
<feature type="region of interest" description="Disordered" evidence="2">
    <location>
        <begin position="295"/>
        <end position="322"/>
    </location>
</feature>
<dbReference type="WBParaSite" id="mrna-Wban_05905">
    <property type="protein sequence ID" value="mrna-Wban_05905"/>
    <property type="gene ID" value="Wban_05905"/>
</dbReference>
<dbReference type="PANTHER" id="PTHR43941">
    <property type="entry name" value="STRUCTURAL MAINTENANCE OF CHROMOSOMES PROTEIN 2"/>
    <property type="match status" value="1"/>
</dbReference>